<dbReference type="SUPFAM" id="SSF56645">
    <property type="entry name" value="Acyl-CoA dehydrogenase NM domain-like"/>
    <property type="match status" value="1"/>
</dbReference>
<dbReference type="PANTHER" id="PTHR43884">
    <property type="entry name" value="ACYL-COA DEHYDROGENASE"/>
    <property type="match status" value="1"/>
</dbReference>
<comment type="similarity">
    <text evidence="2">Belongs to the acyl-CoA dehydrogenase family.</text>
</comment>
<dbReference type="GO" id="GO:0003995">
    <property type="term" value="F:acyl-CoA dehydrogenase activity"/>
    <property type="evidence" value="ECO:0007669"/>
    <property type="project" value="TreeGrafter"/>
</dbReference>
<evidence type="ECO:0000256" key="3">
    <source>
        <dbReference type="ARBA" id="ARBA00022630"/>
    </source>
</evidence>
<dbReference type="Pfam" id="PF00441">
    <property type="entry name" value="Acyl-CoA_dh_1"/>
    <property type="match status" value="1"/>
</dbReference>
<dbReference type="Proteomes" id="UP000250299">
    <property type="component" value="Chromosome"/>
</dbReference>
<dbReference type="InterPro" id="IPR013786">
    <property type="entry name" value="AcylCoA_DH/ox_N"/>
</dbReference>
<dbReference type="OrthoDB" id="7053515at2"/>
<evidence type="ECO:0000256" key="2">
    <source>
        <dbReference type="ARBA" id="ARBA00009347"/>
    </source>
</evidence>
<dbReference type="InterPro" id="IPR036250">
    <property type="entry name" value="AcylCo_DH-like_C"/>
</dbReference>
<dbReference type="Gene3D" id="1.10.540.10">
    <property type="entry name" value="Acyl-CoA dehydrogenase/oxidase, N-terminal domain"/>
    <property type="match status" value="1"/>
</dbReference>
<dbReference type="PANTHER" id="PTHR43884:SF20">
    <property type="entry name" value="ACYL-COA DEHYDROGENASE FADE28"/>
    <property type="match status" value="1"/>
</dbReference>
<reference evidence="8 9" key="1">
    <citation type="submission" date="2018-05" db="EMBL/GenBank/DDBJ databases">
        <title>Whole genome sequence of Pseudomonas putida JBC17.</title>
        <authorList>
            <person name="Lee Y.H."/>
            <person name="David K."/>
        </authorList>
    </citation>
    <scope>NUCLEOTIDE SEQUENCE [LARGE SCALE GENOMIC DNA]</scope>
    <source>
        <strain evidence="8 9">JBC17</strain>
    </source>
</reference>
<evidence type="ECO:0000259" key="6">
    <source>
        <dbReference type="Pfam" id="PF00441"/>
    </source>
</evidence>
<dbReference type="InterPro" id="IPR009100">
    <property type="entry name" value="AcylCoA_DH/oxidase_NM_dom_sf"/>
</dbReference>
<keyword evidence="5" id="KW-0560">Oxidoreductase</keyword>
<keyword evidence="3" id="KW-0285">Flavoprotein</keyword>
<protein>
    <recommendedName>
        <fullName evidence="10">Acyl-CoA dehydrogenase</fullName>
    </recommendedName>
</protein>
<comment type="cofactor">
    <cofactor evidence="1">
        <name>FAD</name>
        <dbReference type="ChEBI" id="CHEBI:57692"/>
    </cofactor>
</comment>
<dbReference type="Pfam" id="PF02771">
    <property type="entry name" value="Acyl-CoA_dh_N"/>
    <property type="match status" value="1"/>
</dbReference>
<dbReference type="InterPro" id="IPR037069">
    <property type="entry name" value="AcylCoA_DH/ox_N_sf"/>
</dbReference>
<accession>A0A2Z4RG69</accession>
<dbReference type="EMBL" id="CP029693">
    <property type="protein sequence ID" value="AWY40053.1"/>
    <property type="molecule type" value="Genomic_DNA"/>
</dbReference>
<evidence type="ECO:0000256" key="1">
    <source>
        <dbReference type="ARBA" id="ARBA00001974"/>
    </source>
</evidence>
<gene>
    <name evidence="8" type="ORF">DKY63_09130</name>
</gene>
<dbReference type="AlphaFoldDB" id="A0A2Z4RG69"/>
<evidence type="ECO:0000256" key="5">
    <source>
        <dbReference type="ARBA" id="ARBA00023002"/>
    </source>
</evidence>
<name>A0A2Z4RG69_PSEPU</name>
<dbReference type="Gene3D" id="1.20.140.10">
    <property type="entry name" value="Butyryl-CoA Dehydrogenase, subunit A, domain 3"/>
    <property type="match status" value="1"/>
</dbReference>
<evidence type="ECO:0008006" key="10">
    <source>
        <dbReference type="Google" id="ProtNLM"/>
    </source>
</evidence>
<dbReference type="InterPro" id="IPR046373">
    <property type="entry name" value="Acyl-CoA_Oxase/DH_mid-dom_sf"/>
</dbReference>
<organism evidence="8 9">
    <name type="scientific">Pseudomonas putida</name>
    <name type="common">Arthrobacter siderocapsulatus</name>
    <dbReference type="NCBI Taxonomy" id="303"/>
    <lineage>
        <taxon>Bacteria</taxon>
        <taxon>Pseudomonadati</taxon>
        <taxon>Pseudomonadota</taxon>
        <taxon>Gammaproteobacteria</taxon>
        <taxon>Pseudomonadales</taxon>
        <taxon>Pseudomonadaceae</taxon>
        <taxon>Pseudomonas</taxon>
    </lineage>
</organism>
<evidence type="ECO:0000313" key="8">
    <source>
        <dbReference type="EMBL" id="AWY40053.1"/>
    </source>
</evidence>
<feature type="domain" description="Acyl-CoA dehydrogenase/oxidase N-terminal" evidence="7">
    <location>
        <begin position="24"/>
        <end position="109"/>
    </location>
</feature>
<dbReference type="Gene3D" id="2.40.110.10">
    <property type="entry name" value="Butyryl-CoA Dehydrogenase, subunit A, domain 2"/>
    <property type="match status" value="1"/>
</dbReference>
<keyword evidence="4" id="KW-0274">FAD</keyword>
<dbReference type="SUPFAM" id="SSF47203">
    <property type="entry name" value="Acyl-CoA dehydrogenase C-terminal domain-like"/>
    <property type="match status" value="1"/>
</dbReference>
<evidence type="ECO:0000259" key="7">
    <source>
        <dbReference type="Pfam" id="PF02771"/>
    </source>
</evidence>
<proteinExistence type="inferred from homology"/>
<evidence type="ECO:0000313" key="9">
    <source>
        <dbReference type="Proteomes" id="UP000250299"/>
    </source>
</evidence>
<dbReference type="InterPro" id="IPR009075">
    <property type="entry name" value="AcylCo_DH/oxidase_C"/>
</dbReference>
<dbReference type="GO" id="GO:0050660">
    <property type="term" value="F:flavin adenine dinucleotide binding"/>
    <property type="evidence" value="ECO:0007669"/>
    <property type="project" value="InterPro"/>
</dbReference>
<feature type="domain" description="Acyl-CoA dehydrogenase/oxidase C-terminal" evidence="6">
    <location>
        <begin position="224"/>
        <end position="360"/>
    </location>
</feature>
<sequence length="379" mass="40648">MFTYLCSRLSERARMQEEHAESLASIREQARRLLKDQATPEHLKSLLDTPASFDRHLWGHAVDQGWPSVAVIEQSGGLGLGWSGLGVLCEETGRLTASLPLIGNAVAAHALQFAKGDWSTLIEALANGGKIACLALADPEDSGLATSPSLLASNGILQGEKALAAFASVADIALVQAQGEQGNALYLVDLAHPGVTRHTFNTLDNARAAAVLQFKQVPATRLGGLDLILDIASLAALACTSEQIGGAQASLDLACEYARERRAFGQQIGSFQGIKHKLAEAYCLLEIAKGCTNDALNAWENSLVESRQLSAAARIAATKAYDYIAQEGLHIHGGMGMTWEAMPHHHYRRSRTLALELGSIHYWRECLLNEIGLETANHG</sequence>
<evidence type="ECO:0000256" key="4">
    <source>
        <dbReference type="ARBA" id="ARBA00022827"/>
    </source>
</evidence>